<dbReference type="InterPro" id="IPR029058">
    <property type="entry name" value="AB_hydrolase_fold"/>
</dbReference>
<gene>
    <name evidence="1" type="ORF">AB2L27_19185</name>
</gene>
<dbReference type="SUPFAM" id="SSF53474">
    <property type="entry name" value="alpha/beta-Hydrolases"/>
    <property type="match status" value="1"/>
</dbReference>
<protein>
    <submittedName>
        <fullName evidence="1">Alpha/beta hydrolase</fullName>
    </submittedName>
</protein>
<organism evidence="1 2">
    <name type="scientific">Kineococcus halophytocola</name>
    <dbReference type="NCBI Taxonomy" id="3234027"/>
    <lineage>
        <taxon>Bacteria</taxon>
        <taxon>Bacillati</taxon>
        <taxon>Actinomycetota</taxon>
        <taxon>Actinomycetes</taxon>
        <taxon>Kineosporiales</taxon>
        <taxon>Kineosporiaceae</taxon>
        <taxon>Kineococcus</taxon>
    </lineage>
</organism>
<keyword evidence="2" id="KW-1185">Reference proteome</keyword>
<dbReference type="RefSeq" id="WP_370443095.1">
    <property type="nucleotide sequence ID" value="NZ_JBGFTU010000032.1"/>
</dbReference>
<keyword evidence="1" id="KW-0378">Hydrolase</keyword>
<dbReference type="EMBL" id="JBGFTU010000032">
    <property type="protein sequence ID" value="MEZ0166884.1"/>
    <property type="molecule type" value="Genomic_DNA"/>
</dbReference>
<sequence>MRVVEEGPPAGAAPGAPALVLPGRGYDVDRPVLRAVRDELVAAGRRVLALSWTEGPPAPEDVPALARFLLDDLRPCLVVAKSLTTLALPVAADRGVAGIWLTPLLDHPEVGLAAARSHPRTLLVGGTGDPTWDRTLAHESDREVLELDGADHSLEHPGDPARTAADLDRLRRRVREFLAG</sequence>
<comment type="caution">
    <text evidence="1">The sequence shown here is derived from an EMBL/GenBank/DDBJ whole genome shotgun (WGS) entry which is preliminary data.</text>
</comment>
<evidence type="ECO:0000313" key="2">
    <source>
        <dbReference type="Proteomes" id="UP001565927"/>
    </source>
</evidence>
<name>A0ABV4H6E3_9ACTN</name>
<reference evidence="1 2" key="1">
    <citation type="submission" date="2024-07" db="EMBL/GenBank/DDBJ databases">
        <authorList>
            <person name="Thanompreechachai J."/>
            <person name="Duangmal K."/>
        </authorList>
    </citation>
    <scope>NUCLEOTIDE SEQUENCE [LARGE SCALE GENOMIC DNA]</scope>
    <source>
        <strain evidence="1 2">LSe6-4</strain>
    </source>
</reference>
<accession>A0ABV4H6E3</accession>
<dbReference type="GO" id="GO:0016787">
    <property type="term" value="F:hydrolase activity"/>
    <property type="evidence" value="ECO:0007669"/>
    <property type="project" value="UniProtKB-KW"/>
</dbReference>
<dbReference type="Gene3D" id="3.40.50.1820">
    <property type="entry name" value="alpha/beta hydrolase"/>
    <property type="match status" value="1"/>
</dbReference>
<proteinExistence type="predicted"/>
<dbReference type="Proteomes" id="UP001565927">
    <property type="component" value="Unassembled WGS sequence"/>
</dbReference>
<evidence type="ECO:0000313" key="1">
    <source>
        <dbReference type="EMBL" id="MEZ0166884.1"/>
    </source>
</evidence>